<feature type="domain" description="Helicase C-terminal" evidence="11">
    <location>
        <begin position="432"/>
        <end position="586"/>
    </location>
</feature>
<dbReference type="EMBL" id="BGZO01000002">
    <property type="protein sequence ID" value="GBR75455.1"/>
    <property type="molecule type" value="Genomic_DNA"/>
</dbReference>
<comment type="function">
    <text evidence="9">Couples transcription and DNA repair by recognizing RNA polymerase (RNAP) stalled at DNA lesions. Mediates ATP-dependent release of RNAP and its truncated transcript from the DNA, and recruitment of nucleotide excision repair machinery to the damaged site.</text>
</comment>
<evidence type="ECO:0000256" key="4">
    <source>
        <dbReference type="ARBA" id="ARBA00022801"/>
    </source>
</evidence>
<organism evidence="12 13">
    <name type="scientific">Candidatus Termititenax persephonae</name>
    <dbReference type="NCBI Taxonomy" id="2218525"/>
    <lineage>
        <taxon>Bacteria</taxon>
        <taxon>Bacillati</taxon>
        <taxon>Candidatus Margulisiibacteriota</taxon>
        <taxon>Candidatus Termititenacia</taxon>
        <taxon>Candidatus Termititenacales</taxon>
        <taxon>Candidatus Termititenacaceae</taxon>
        <taxon>Candidatus Termititenax</taxon>
    </lineage>
</organism>
<dbReference type="Gene3D" id="2.40.10.170">
    <property type="match status" value="1"/>
</dbReference>
<comment type="similarity">
    <text evidence="9">In the C-terminal section; belongs to the helicase family. RecG subfamily.</text>
</comment>
<evidence type="ECO:0000256" key="8">
    <source>
        <dbReference type="ARBA" id="ARBA00023204"/>
    </source>
</evidence>
<dbReference type="GO" id="GO:0003678">
    <property type="term" value="F:DNA helicase activity"/>
    <property type="evidence" value="ECO:0007669"/>
    <property type="project" value="TreeGrafter"/>
</dbReference>
<dbReference type="InterPro" id="IPR014001">
    <property type="entry name" value="Helicase_ATP-bd"/>
</dbReference>
<dbReference type="PANTHER" id="PTHR47964">
    <property type="entry name" value="ATP-DEPENDENT DNA HELICASE HOMOLOG RECG, CHLOROPLASTIC"/>
    <property type="match status" value="1"/>
</dbReference>
<dbReference type="SMART" id="SM00982">
    <property type="entry name" value="TRCF"/>
    <property type="match status" value="1"/>
</dbReference>
<dbReference type="SMART" id="SM00490">
    <property type="entry name" value="HELICc"/>
    <property type="match status" value="1"/>
</dbReference>
<keyword evidence="6 9" id="KW-0067">ATP-binding</keyword>
<dbReference type="InterPro" id="IPR041471">
    <property type="entry name" value="UvrB_inter"/>
</dbReference>
<dbReference type="Pfam" id="PF00270">
    <property type="entry name" value="DEAD"/>
    <property type="match status" value="1"/>
</dbReference>
<dbReference type="InterPro" id="IPR003711">
    <property type="entry name" value="CarD-like/TRCF_RID"/>
</dbReference>
<comment type="similarity">
    <text evidence="9">In the N-terminal section; belongs to the UvrB family.</text>
</comment>
<accession>A0A388TEL8</accession>
<dbReference type="GO" id="GO:0005737">
    <property type="term" value="C:cytoplasm"/>
    <property type="evidence" value="ECO:0007669"/>
    <property type="project" value="UniProtKB-SubCell"/>
</dbReference>
<dbReference type="Pfam" id="PF02559">
    <property type="entry name" value="CarD_TRCF_RID"/>
    <property type="match status" value="1"/>
</dbReference>
<dbReference type="EC" id="3.6.4.-" evidence="9"/>
<name>A0A388TEL8_9BACT</name>
<evidence type="ECO:0000256" key="9">
    <source>
        <dbReference type="HAMAP-Rule" id="MF_00969"/>
    </source>
</evidence>
<dbReference type="AlphaFoldDB" id="A0A388TEL8"/>
<dbReference type="InterPro" id="IPR036101">
    <property type="entry name" value="CarD-like/TRCF_RID_sf"/>
</dbReference>
<keyword evidence="13" id="KW-1185">Reference proteome</keyword>
<evidence type="ECO:0000256" key="1">
    <source>
        <dbReference type="ARBA" id="ARBA00022490"/>
    </source>
</evidence>
<dbReference type="InterPro" id="IPR047112">
    <property type="entry name" value="RecG/Mfd"/>
</dbReference>
<evidence type="ECO:0000256" key="6">
    <source>
        <dbReference type="ARBA" id="ARBA00022840"/>
    </source>
</evidence>
<dbReference type="NCBIfam" id="TIGR00580">
    <property type="entry name" value="mfd"/>
    <property type="match status" value="1"/>
</dbReference>
<dbReference type="GO" id="GO:0000716">
    <property type="term" value="P:transcription-coupled nucleotide-excision repair, DNA damage recognition"/>
    <property type="evidence" value="ECO:0007669"/>
    <property type="project" value="UniProtKB-UniRule"/>
</dbReference>
<dbReference type="Pfam" id="PF00271">
    <property type="entry name" value="Helicase_C"/>
    <property type="match status" value="1"/>
</dbReference>
<dbReference type="SMART" id="SM00487">
    <property type="entry name" value="DEXDc"/>
    <property type="match status" value="1"/>
</dbReference>
<keyword evidence="4 9" id="KW-0378">Hydrolase</keyword>
<keyword evidence="7 9" id="KW-0238">DNA-binding</keyword>
<dbReference type="Gene3D" id="3.90.1150.50">
    <property type="entry name" value="Transcription-repair-coupling factor, D7 domain"/>
    <property type="match status" value="1"/>
</dbReference>
<keyword evidence="8 9" id="KW-0234">DNA repair</keyword>
<dbReference type="SUPFAM" id="SSF52540">
    <property type="entry name" value="P-loop containing nucleoside triphosphate hydrolases"/>
    <property type="match status" value="3"/>
</dbReference>
<dbReference type="PANTHER" id="PTHR47964:SF1">
    <property type="entry name" value="ATP-DEPENDENT DNA HELICASE HOMOLOG RECG, CHLOROPLASTIC"/>
    <property type="match status" value="1"/>
</dbReference>
<reference evidence="12 13" key="1">
    <citation type="journal article" date="2019" name="ISME J.">
        <title>Genome analyses of uncultured TG2/ZB3 bacteria in 'Margulisbacteria' specifically attached to ectosymbiotic spirochetes of protists in the termite gut.</title>
        <authorList>
            <person name="Utami Y.D."/>
            <person name="Kuwahara H."/>
            <person name="Igai K."/>
            <person name="Murakami T."/>
            <person name="Sugaya K."/>
            <person name="Morikawa T."/>
            <person name="Nagura Y."/>
            <person name="Yuki M."/>
            <person name="Deevong P."/>
            <person name="Inoue T."/>
            <person name="Kihara K."/>
            <person name="Lo N."/>
            <person name="Yamada A."/>
            <person name="Ohkuma M."/>
            <person name="Hongoh Y."/>
        </authorList>
    </citation>
    <scope>NUCLEOTIDE SEQUENCE [LARGE SCALE GENOMIC DNA]</scope>
    <source>
        <strain evidence="12">NkOx7-02</strain>
    </source>
</reference>
<evidence type="ECO:0000259" key="10">
    <source>
        <dbReference type="PROSITE" id="PS51192"/>
    </source>
</evidence>
<dbReference type="GO" id="GO:0005524">
    <property type="term" value="F:ATP binding"/>
    <property type="evidence" value="ECO:0007669"/>
    <property type="project" value="UniProtKB-UniRule"/>
</dbReference>
<dbReference type="CDD" id="cd17991">
    <property type="entry name" value="DEXHc_TRCF"/>
    <property type="match status" value="1"/>
</dbReference>
<feature type="domain" description="Helicase ATP-binding" evidence="10">
    <location>
        <begin position="250"/>
        <end position="411"/>
    </location>
</feature>
<evidence type="ECO:0000256" key="2">
    <source>
        <dbReference type="ARBA" id="ARBA00022741"/>
    </source>
</evidence>
<dbReference type="GO" id="GO:0006355">
    <property type="term" value="P:regulation of DNA-templated transcription"/>
    <property type="evidence" value="ECO:0007669"/>
    <property type="project" value="UniProtKB-UniRule"/>
</dbReference>
<evidence type="ECO:0000313" key="12">
    <source>
        <dbReference type="EMBL" id="GBR75455.1"/>
    </source>
</evidence>
<dbReference type="PROSITE" id="PS51194">
    <property type="entry name" value="HELICASE_CTER"/>
    <property type="match status" value="1"/>
</dbReference>
<keyword evidence="5" id="KW-0347">Helicase</keyword>
<dbReference type="Pfam" id="PF17757">
    <property type="entry name" value="UvrB_inter"/>
    <property type="match status" value="1"/>
</dbReference>
<dbReference type="SUPFAM" id="SSF143517">
    <property type="entry name" value="TRCF domain-like"/>
    <property type="match status" value="1"/>
</dbReference>
<comment type="caution">
    <text evidence="12">The sequence shown here is derived from an EMBL/GenBank/DDBJ whole genome shotgun (WGS) entry which is preliminary data.</text>
</comment>
<gene>
    <name evidence="9 12" type="primary">mfd</name>
    <name evidence="12" type="ORF">NO2_0130</name>
</gene>
<evidence type="ECO:0000259" key="11">
    <source>
        <dbReference type="PROSITE" id="PS51194"/>
    </source>
</evidence>
<dbReference type="Pfam" id="PF03461">
    <property type="entry name" value="TRCF"/>
    <property type="match status" value="1"/>
</dbReference>
<dbReference type="InterPro" id="IPR001650">
    <property type="entry name" value="Helicase_C-like"/>
</dbReference>
<keyword evidence="1 9" id="KW-0963">Cytoplasm</keyword>
<dbReference type="HAMAP" id="MF_00969">
    <property type="entry name" value="TRCF"/>
    <property type="match status" value="1"/>
</dbReference>
<comment type="subcellular location">
    <subcellularLocation>
        <location evidence="9">Cytoplasm</location>
    </subcellularLocation>
</comment>
<evidence type="ECO:0000256" key="5">
    <source>
        <dbReference type="ARBA" id="ARBA00022806"/>
    </source>
</evidence>
<dbReference type="SMART" id="SM01058">
    <property type="entry name" value="CarD_TRCF"/>
    <property type="match status" value="1"/>
</dbReference>
<dbReference type="InterPro" id="IPR004576">
    <property type="entry name" value="Mfd"/>
</dbReference>
<evidence type="ECO:0000313" key="13">
    <source>
        <dbReference type="Proteomes" id="UP000275925"/>
    </source>
</evidence>
<dbReference type="SUPFAM" id="SSF141259">
    <property type="entry name" value="CarD-like"/>
    <property type="match status" value="1"/>
</dbReference>
<dbReference type="GO" id="GO:0016787">
    <property type="term" value="F:hydrolase activity"/>
    <property type="evidence" value="ECO:0007669"/>
    <property type="project" value="UniProtKB-KW"/>
</dbReference>
<dbReference type="Gene3D" id="3.30.2060.10">
    <property type="entry name" value="Penicillin-binding protein 1b domain"/>
    <property type="match status" value="1"/>
</dbReference>
<dbReference type="InterPro" id="IPR011545">
    <property type="entry name" value="DEAD/DEAH_box_helicase_dom"/>
</dbReference>
<sequence length="720" mass="81650">MRLTCAQDYDFSALTAEMVGLGYQRVELVVDRGELAVRGGILDIFPQGYATPVRLEFLDKTLDSIRSFNILDQRSLTKLEFVDIKPYQPLPKALIRATDFSEAEDYLLPDFQPGDYVVHENYGIAIFRGLTYLQEESVAGEYYELQFAGSERVYVPLNQSRWLHRYSAGAACPELTRLSAKNNSWEKTKQKARTAAKNIALELFNLYRLRKLTTGWPCPEDTEQQLAVEEDFPYEETPDQLEAIAAVKRDMEAPCPMDRLICGDVGFGKTEIALRAACKMALSGKQVAMLAPTTILVSQHYRNFLARLQGCGLQIQMLSRFHTAAENLRIVRELKAGRVDIVIGTHRLLQKDIGFRDLGLLIVDEEQRFGVEHKEFIKRLTVNVDILTLSATPIPRTMYLSLSGMRDISILRTPPKARRAIKTVLSGYSDAALRRALTSELARGGQVFVLNDDIKTLGYWQRKIKELTPAARAAVTHGRMPKADLEKAVLDFVERRTDVLLCTTIIENGIDIPGANTIVVLQADHFGLAQLHQIRGRVGRSAQQAYAYLFYNPAKVLRAEAESRLHALKEFTMLGAGYRLAMRDLEIRGSGNILGAQQSGFVQNVGFTLYSKMLEESVREVRGETVEPEKIFKLPAAQENYLPEDYLAEEVLRIAFYRRIMDAKSLAEVENIEQDLRDRFGELPRPTQNLLQNIRAQLTPRQSLPRRPKTFYVQKKRQKH</sequence>
<dbReference type="Gene3D" id="3.40.50.300">
    <property type="entry name" value="P-loop containing nucleotide triphosphate hydrolases"/>
    <property type="match status" value="2"/>
</dbReference>
<dbReference type="InterPro" id="IPR037235">
    <property type="entry name" value="TRCF-like_C_D7"/>
</dbReference>
<dbReference type="PROSITE" id="PS51192">
    <property type="entry name" value="HELICASE_ATP_BIND_1"/>
    <property type="match status" value="1"/>
</dbReference>
<evidence type="ECO:0000256" key="7">
    <source>
        <dbReference type="ARBA" id="ARBA00023125"/>
    </source>
</evidence>
<dbReference type="InterPro" id="IPR027417">
    <property type="entry name" value="P-loop_NTPase"/>
</dbReference>
<evidence type="ECO:0000256" key="3">
    <source>
        <dbReference type="ARBA" id="ARBA00022763"/>
    </source>
</evidence>
<dbReference type="GO" id="GO:0003684">
    <property type="term" value="F:damaged DNA binding"/>
    <property type="evidence" value="ECO:0007669"/>
    <property type="project" value="InterPro"/>
</dbReference>
<protein>
    <recommendedName>
        <fullName evidence="9">Transcription-repair-coupling factor</fullName>
        <shortName evidence="9">TRCF</shortName>
        <ecNumber evidence="9">3.6.4.-</ecNumber>
    </recommendedName>
</protein>
<proteinExistence type="inferred from homology"/>
<keyword evidence="3 9" id="KW-0227">DNA damage</keyword>
<dbReference type="InterPro" id="IPR005118">
    <property type="entry name" value="TRCF_C"/>
</dbReference>
<dbReference type="Proteomes" id="UP000275925">
    <property type="component" value="Unassembled WGS sequence"/>
</dbReference>
<keyword evidence="2 9" id="KW-0547">Nucleotide-binding</keyword>